<dbReference type="PANTHER" id="PTHR47506:SF1">
    <property type="entry name" value="HTH-TYPE TRANSCRIPTIONAL REGULATOR YJDC"/>
    <property type="match status" value="1"/>
</dbReference>
<evidence type="ECO:0000256" key="4">
    <source>
        <dbReference type="PROSITE-ProRule" id="PRU00335"/>
    </source>
</evidence>
<accession>A0ABV1XJ79</accession>
<dbReference type="PRINTS" id="PR00455">
    <property type="entry name" value="HTHTETR"/>
</dbReference>
<proteinExistence type="predicted"/>
<dbReference type="PROSITE" id="PS50977">
    <property type="entry name" value="HTH_TETR_2"/>
    <property type="match status" value="1"/>
</dbReference>
<keyword evidence="2 4" id="KW-0238">DNA-binding</keyword>
<dbReference type="InterPro" id="IPR023772">
    <property type="entry name" value="DNA-bd_HTH_TetR-type_CS"/>
</dbReference>
<protein>
    <submittedName>
        <fullName evidence="6">ScbR family autoregulator-binding transcription factor</fullName>
    </submittedName>
</protein>
<name>A0ABV1XJ79_9ACTN</name>
<dbReference type="NCBIfam" id="NF041196">
    <property type="entry name" value="ScbR_bind_reg"/>
    <property type="match status" value="1"/>
</dbReference>
<dbReference type="InterPro" id="IPR036271">
    <property type="entry name" value="Tet_transcr_reg_TetR-rel_C_sf"/>
</dbReference>
<evidence type="ECO:0000259" key="5">
    <source>
        <dbReference type="PROSITE" id="PS50977"/>
    </source>
</evidence>
<dbReference type="InterPro" id="IPR009057">
    <property type="entry name" value="Homeodomain-like_sf"/>
</dbReference>
<dbReference type="SUPFAM" id="SSF48498">
    <property type="entry name" value="Tetracyclin repressor-like, C-terminal domain"/>
    <property type="match status" value="1"/>
</dbReference>
<evidence type="ECO:0000313" key="6">
    <source>
        <dbReference type="EMBL" id="MER7371647.1"/>
    </source>
</evidence>
<dbReference type="Pfam" id="PF00440">
    <property type="entry name" value="TetR_N"/>
    <property type="match status" value="1"/>
</dbReference>
<keyword evidence="3" id="KW-0804">Transcription</keyword>
<evidence type="ECO:0000256" key="1">
    <source>
        <dbReference type="ARBA" id="ARBA00023015"/>
    </source>
</evidence>
<feature type="DNA-binding region" description="H-T-H motif" evidence="4">
    <location>
        <begin position="31"/>
        <end position="50"/>
    </location>
</feature>
<dbReference type="SUPFAM" id="SSF46689">
    <property type="entry name" value="Homeodomain-like"/>
    <property type="match status" value="1"/>
</dbReference>
<dbReference type="InterPro" id="IPR047923">
    <property type="entry name" value="ArpA-like"/>
</dbReference>
<keyword evidence="1" id="KW-0805">Transcription regulation</keyword>
<dbReference type="PROSITE" id="PS01081">
    <property type="entry name" value="HTH_TETR_1"/>
    <property type="match status" value="1"/>
</dbReference>
<organism evidence="6 7">
    <name type="scientific">Streptomyces lanatus</name>
    <dbReference type="NCBI Taxonomy" id="66900"/>
    <lineage>
        <taxon>Bacteria</taxon>
        <taxon>Bacillati</taxon>
        <taxon>Actinomycetota</taxon>
        <taxon>Actinomycetes</taxon>
        <taxon>Kitasatosporales</taxon>
        <taxon>Streptomycetaceae</taxon>
        <taxon>Streptomyces</taxon>
    </lineage>
</organism>
<dbReference type="Gene3D" id="1.10.357.10">
    <property type="entry name" value="Tetracycline Repressor, domain 2"/>
    <property type="match status" value="1"/>
</dbReference>
<dbReference type="InterPro" id="IPR001647">
    <property type="entry name" value="HTH_TetR"/>
</dbReference>
<dbReference type="Proteomes" id="UP001486207">
    <property type="component" value="Unassembled WGS sequence"/>
</dbReference>
<dbReference type="EMBL" id="JBEPFB010000001">
    <property type="protein sequence ID" value="MER7371647.1"/>
    <property type="molecule type" value="Genomic_DNA"/>
</dbReference>
<dbReference type="PANTHER" id="PTHR47506">
    <property type="entry name" value="TRANSCRIPTIONAL REGULATORY PROTEIN"/>
    <property type="match status" value="1"/>
</dbReference>
<comment type="caution">
    <text evidence="6">The sequence shown here is derived from an EMBL/GenBank/DDBJ whole genome shotgun (WGS) entry which is preliminary data.</text>
</comment>
<feature type="domain" description="HTH tetR-type" evidence="5">
    <location>
        <begin position="8"/>
        <end position="68"/>
    </location>
</feature>
<sequence length="207" mass="22851">MGRQQRAVRTRRVILEAAAAMFNDFGYDATTIGGLIERTRLTRGGLYFHFASKEQLARAILDETSALRPVPPQPLKLQEWVDMALLLGYRLPRDPLLGATVRLSVDLRARALFGTRWPQWTDAGEELLCAARDRGELLGHVEPAEVARLLTASWAGIRLLDEALPDGELCTQFAVFLELVLPNIACPGVLAKLDTSPHRAAALDRAT</sequence>
<dbReference type="RefSeq" id="WP_190068634.1">
    <property type="nucleotide sequence ID" value="NZ_BNBM01000002.1"/>
</dbReference>
<keyword evidence="7" id="KW-1185">Reference proteome</keyword>
<gene>
    <name evidence="6" type="ORF">ABT384_03175</name>
</gene>
<evidence type="ECO:0000256" key="3">
    <source>
        <dbReference type="ARBA" id="ARBA00023163"/>
    </source>
</evidence>
<evidence type="ECO:0000256" key="2">
    <source>
        <dbReference type="ARBA" id="ARBA00023125"/>
    </source>
</evidence>
<evidence type="ECO:0000313" key="7">
    <source>
        <dbReference type="Proteomes" id="UP001486207"/>
    </source>
</evidence>
<reference evidence="6 7" key="1">
    <citation type="submission" date="2024-06" db="EMBL/GenBank/DDBJ databases">
        <title>The Natural Products Discovery Center: Release of the First 8490 Sequenced Strains for Exploring Actinobacteria Biosynthetic Diversity.</title>
        <authorList>
            <person name="Kalkreuter E."/>
            <person name="Kautsar S.A."/>
            <person name="Yang D."/>
            <person name="Bader C.D."/>
            <person name="Teijaro C.N."/>
            <person name="Fluegel L."/>
            <person name="Davis C.M."/>
            <person name="Simpson J.R."/>
            <person name="Lauterbach L."/>
            <person name="Steele A.D."/>
            <person name="Gui C."/>
            <person name="Meng S."/>
            <person name="Li G."/>
            <person name="Viehrig K."/>
            <person name="Ye F."/>
            <person name="Su P."/>
            <person name="Kiefer A.F."/>
            <person name="Nichols A."/>
            <person name="Cepeda A.J."/>
            <person name="Yan W."/>
            <person name="Fan B."/>
            <person name="Jiang Y."/>
            <person name="Adhikari A."/>
            <person name="Zheng C.-J."/>
            <person name="Schuster L."/>
            <person name="Cowan T.M."/>
            <person name="Smanski M.J."/>
            <person name="Chevrette M.G."/>
            <person name="De Carvalho L.P.S."/>
            <person name="Shen B."/>
        </authorList>
    </citation>
    <scope>NUCLEOTIDE SEQUENCE [LARGE SCALE GENOMIC DNA]</scope>
    <source>
        <strain evidence="6 7">NPDC000155</strain>
    </source>
</reference>